<dbReference type="AlphaFoldDB" id="A0AAV7R189"/>
<proteinExistence type="predicted"/>
<keyword evidence="2" id="KW-1185">Reference proteome</keyword>
<protein>
    <submittedName>
        <fullName evidence="1">Uncharacterized protein</fullName>
    </submittedName>
</protein>
<reference evidence="1" key="1">
    <citation type="journal article" date="2022" name="bioRxiv">
        <title>Sequencing and chromosome-scale assembly of the giantPleurodeles waltlgenome.</title>
        <authorList>
            <person name="Brown T."/>
            <person name="Elewa A."/>
            <person name="Iarovenko S."/>
            <person name="Subramanian E."/>
            <person name="Araus A.J."/>
            <person name="Petzold A."/>
            <person name="Susuki M."/>
            <person name="Suzuki K.-i.T."/>
            <person name="Hayashi T."/>
            <person name="Toyoda A."/>
            <person name="Oliveira C."/>
            <person name="Osipova E."/>
            <person name="Leigh N.D."/>
            <person name="Simon A."/>
            <person name="Yun M.H."/>
        </authorList>
    </citation>
    <scope>NUCLEOTIDE SEQUENCE</scope>
    <source>
        <strain evidence="1">20211129_DDA</strain>
        <tissue evidence="1">Liver</tissue>
    </source>
</reference>
<evidence type="ECO:0000313" key="1">
    <source>
        <dbReference type="EMBL" id="KAJ1145009.1"/>
    </source>
</evidence>
<dbReference type="Proteomes" id="UP001066276">
    <property type="component" value="Chromosome 6"/>
</dbReference>
<accession>A0AAV7R189</accession>
<dbReference type="EMBL" id="JANPWB010000010">
    <property type="protein sequence ID" value="KAJ1145009.1"/>
    <property type="molecule type" value="Genomic_DNA"/>
</dbReference>
<name>A0AAV7R189_PLEWA</name>
<comment type="caution">
    <text evidence="1">The sequence shown here is derived from an EMBL/GenBank/DDBJ whole genome shotgun (WGS) entry which is preliminary data.</text>
</comment>
<evidence type="ECO:0000313" key="2">
    <source>
        <dbReference type="Proteomes" id="UP001066276"/>
    </source>
</evidence>
<sequence length="168" mass="17564">MSAGRCSYAGEESGAANWSRAALELRRSCRAAARVSLRGIGSRGSTSTSCPAVPPKPAFLEFAEPLASGQQLSKPAHEVGALISTPLPARRFSATATTSLQGAPGQSGEPRRLSGAPEDALYRIVAQTAEAGHNAAILPGLRTIKGLLMDNHDKMPPVPSVWHLKRGD</sequence>
<gene>
    <name evidence="1" type="ORF">NDU88_011301</name>
</gene>
<organism evidence="1 2">
    <name type="scientific">Pleurodeles waltl</name>
    <name type="common">Iberian ribbed newt</name>
    <dbReference type="NCBI Taxonomy" id="8319"/>
    <lineage>
        <taxon>Eukaryota</taxon>
        <taxon>Metazoa</taxon>
        <taxon>Chordata</taxon>
        <taxon>Craniata</taxon>
        <taxon>Vertebrata</taxon>
        <taxon>Euteleostomi</taxon>
        <taxon>Amphibia</taxon>
        <taxon>Batrachia</taxon>
        <taxon>Caudata</taxon>
        <taxon>Salamandroidea</taxon>
        <taxon>Salamandridae</taxon>
        <taxon>Pleurodelinae</taxon>
        <taxon>Pleurodeles</taxon>
    </lineage>
</organism>